<dbReference type="InterPro" id="IPR023870">
    <property type="entry name" value="PGA_export_porin_PgaA"/>
</dbReference>
<name>A0A3N2RDU9_LYSEN</name>
<dbReference type="InterPro" id="IPR011990">
    <property type="entry name" value="TPR-like_helical_dom_sf"/>
</dbReference>
<dbReference type="Proteomes" id="UP000275910">
    <property type="component" value="Unassembled WGS sequence"/>
</dbReference>
<comment type="caution">
    <text evidence="5">The sequence shown here is derived from an EMBL/GenBank/DDBJ whole genome shotgun (WGS) entry which is preliminary data.</text>
</comment>
<evidence type="ECO:0000256" key="1">
    <source>
        <dbReference type="PROSITE-ProRule" id="PRU00339"/>
    </source>
</evidence>
<keyword evidence="3" id="KW-0732">Signal</keyword>
<dbReference type="Gene3D" id="1.25.40.10">
    <property type="entry name" value="Tetratricopeptide repeat domain"/>
    <property type="match status" value="2"/>
</dbReference>
<feature type="chain" id="PRO_5018106205" evidence="3">
    <location>
        <begin position="28"/>
        <end position="700"/>
    </location>
</feature>
<dbReference type="InterPro" id="IPR019734">
    <property type="entry name" value="TPR_rpt"/>
</dbReference>
<dbReference type="GO" id="GO:1901515">
    <property type="term" value="F:poly-beta-1,6-N-acetyl-D-glucosamine transmembrane transporter activity"/>
    <property type="evidence" value="ECO:0007669"/>
    <property type="project" value="InterPro"/>
</dbReference>
<gene>
    <name evidence="5" type="primary">pgaA</name>
    <name evidence="5" type="ORF">D9T17_17995</name>
</gene>
<dbReference type="InterPro" id="IPR049003">
    <property type="entry name" value="PgaA_barrel"/>
</dbReference>
<evidence type="ECO:0000259" key="4">
    <source>
        <dbReference type="Pfam" id="PF21197"/>
    </source>
</evidence>
<dbReference type="PROSITE" id="PS50005">
    <property type="entry name" value="TPR"/>
    <property type="match status" value="1"/>
</dbReference>
<evidence type="ECO:0000313" key="5">
    <source>
        <dbReference type="EMBL" id="ROU05588.1"/>
    </source>
</evidence>
<feature type="domain" description="PgaA membrane beta barrel" evidence="4">
    <location>
        <begin position="414"/>
        <end position="696"/>
    </location>
</feature>
<dbReference type="Pfam" id="PF21197">
    <property type="entry name" value="PgaA_barrel"/>
    <property type="match status" value="1"/>
</dbReference>
<feature type="region of interest" description="Disordered" evidence="2">
    <location>
        <begin position="402"/>
        <end position="423"/>
    </location>
</feature>
<feature type="signal peptide" evidence="3">
    <location>
        <begin position="1"/>
        <end position="27"/>
    </location>
</feature>
<sequence>MPIQRPIALAAALAAVIATCPSTSVYAAMRHNSQPSSDDPIPEIERLRAQRQWLPALGRIEAAQAARPGDDRLYRLQVLTLADLGGAERAWTLAQARPQLFDAGEHQRLNADRFARRVLWGTGYPQSEAQRLDEMNQARDLLAQQRAAQTPEQQRADLRTRFDELIMLNHLERHADVVERYRALQAENVEIPMYALAKVGQSLLAAKHPEEAATVLEKVTQQWPEDEDSQLQLAYAYSESERFADADAQLEKIKQAQPPFVRVPGAKESHQNWRHYDADSQQAMIGLYGEDTVGAQRRLEQMARIGPSNSGLQSDLGVLYQKRGWTDRALERFRMAQTLEPTNVSARVGQVGGLLEHNRVDLARPIHDELLRNRARDVQVEQMGRSWDSRLGWQWQVSTAFGRSDSDGDRGATASPLGSRDATHKVEVASPLIGDRWRLTAHAQDAWADYENIGGGKDRVHDRRAGVGALYAYDRLTLGFGVDRSNDRWLPSGDRTGYYLDAGWRFSDVLQGTAAWYATTPEASLQARRAGLHADALSLGLRWTPSERSSLAATAQQLRYSDDNTRTAFGLSGAQRLYTRPHLLIDGLADVYTSRASRTGADIPYFNPSRDGSLNLGLRIDHLAWRRYERHFRQRLTVQAGPYWQENFGSHWVPQLRYEHEWRFGTGRVLDYGVNWSRPVYDGIREDRLGFDLSFRWGEQ</sequence>
<evidence type="ECO:0000313" key="6">
    <source>
        <dbReference type="Proteomes" id="UP000275910"/>
    </source>
</evidence>
<dbReference type="InterPro" id="IPR023614">
    <property type="entry name" value="Porin_dom_sf"/>
</dbReference>
<keyword evidence="1" id="KW-0802">TPR repeat</keyword>
<feature type="repeat" description="TPR" evidence="1">
    <location>
        <begin position="310"/>
        <end position="343"/>
    </location>
</feature>
<organism evidence="5 6">
    <name type="scientific">Lysobacter enzymogenes</name>
    <dbReference type="NCBI Taxonomy" id="69"/>
    <lineage>
        <taxon>Bacteria</taxon>
        <taxon>Pseudomonadati</taxon>
        <taxon>Pseudomonadota</taxon>
        <taxon>Gammaproteobacteria</taxon>
        <taxon>Lysobacterales</taxon>
        <taxon>Lysobacteraceae</taxon>
        <taxon>Lysobacter</taxon>
    </lineage>
</organism>
<reference evidence="5 6" key="1">
    <citation type="submission" date="2018-10" db="EMBL/GenBank/DDBJ databases">
        <title>The genome of Lysobacter enzymogenes OH11.</title>
        <authorList>
            <person name="Liu F."/>
            <person name="Zhao Y."/>
            <person name="Qian G."/>
            <person name="Chen Y."/>
            <person name="Xu H."/>
        </authorList>
    </citation>
    <scope>NUCLEOTIDE SEQUENCE [LARGE SCALE GENOMIC DNA]</scope>
    <source>
        <strain evidence="5 6">OH11</strain>
    </source>
</reference>
<dbReference type="EMBL" id="RCTY01000044">
    <property type="protein sequence ID" value="ROU05588.1"/>
    <property type="molecule type" value="Genomic_DNA"/>
</dbReference>
<dbReference type="AlphaFoldDB" id="A0A3N2RDU9"/>
<protein>
    <submittedName>
        <fullName evidence="5">Poly-beta-1,6 N-acetyl-D-glucosamine export porin PgaA</fullName>
    </submittedName>
</protein>
<dbReference type="Pfam" id="PF14559">
    <property type="entry name" value="TPR_19"/>
    <property type="match status" value="1"/>
</dbReference>
<accession>A0A3N2RDU9</accession>
<dbReference type="SUPFAM" id="SSF56935">
    <property type="entry name" value="Porins"/>
    <property type="match status" value="1"/>
</dbReference>
<evidence type="ECO:0000256" key="3">
    <source>
        <dbReference type="SAM" id="SignalP"/>
    </source>
</evidence>
<dbReference type="Gene3D" id="2.40.160.10">
    <property type="entry name" value="Porin"/>
    <property type="match status" value="1"/>
</dbReference>
<dbReference type="NCBIfam" id="TIGR03939">
    <property type="entry name" value="PGA_TPR_OMP"/>
    <property type="match status" value="1"/>
</dbReference>
<evidence type="ECO:0000256" key="2">
    <source>
        <dbReference type="SAM" id="MobiDB-lite"/>
    </source>
</evidence>
<dbReference type="SUPFAM" id="SSF48452">
    <property type="entry name" value="TPR-like"/>
    <property type="match status" value="1"/>
</dbReference>
<proteinExistence type="predicted"/>